<dbReference type="PANTHER" id="PTHR23411">
    <property type="entry name" value="TAPASIN"/>
    <property type="match status" value="1"/>
</dbReference>
<evidence type="ECO:0000313" key="3">
    <source>
        <dbReference type="EMBL" id="RXN12443.1"/>
    </source>
</evidence>
<proteinExistence type="predicted"/>
<dbReference type="AlphaFoldDB" id="A0A498LY12"/>
<dbReference type="PROSITE" id="PS00290">
    <property type="entry name" value="IG_MHC"/>
    <property type="match status" value="1"/>
</dbReference>
<keyword evidence="4" id="KW-1185">Reference proteome</keyword>
<dbReference type="InterPro" id="IPR036179">
    <property type="entry name" value="Ig-like_dom_sf"/>
</dbReference>
<evidence type="ECO:0000256" key="1">
    <source>
        <dbReference type="ARBA" id="ARBA00023319"/>
    </source>
</evidence>
<reference evidence="3 4" key="1">
    <citation type="submission" date="2018-03" db="EMBL/GenBank/DDBJ databases">
        <title>Draft genome sequence of Rohu Carp (Labeo rohita).</title>
        <authorList>
            <person name="Das P."/>
            <person name="Kushwaha B."/>
            <person name="Joshi C.G."/>
            <person name="Kumar D."/>
            <person name="Nagpure N.S."/>
            <person name="Sahoo L."/>
            <person name="Das S.P."/>
            <person name="Bit A."/>
            <person name="Patnaik S."/>
            <person name="Meher P.K."/>
            <person name="Jayasankar P."/>
            <person name="Koringa P.G."/>
            <person name="Patel N.V."/>
            <person name="Hinsu A.T."/>
            <person name="Kumar R."/>
            <person name="Pandey M."/>
            <person name="Agarwal S."/>
            <person name="Srivastava S."/>
            <person name="Singh M."/>
            <person name="Iquebal M.A."/>
            <person name="Jaiswal S."/>
            <person name="Angadi U.B."/>
            <person name="Kumar N."/>
            <person name="Raza M."/>
            <person name="Shah T.M."/>
            <person name="Rai A."/>
            <person name="Jena J.K."/>
        </authorList>
    </citation>
    <scope>NUCLEOTIDE SEQUENCE [LARGE SCALE GENOMIC DNA]</scope>
    <source>
        <strain evidence="3">DASCIFA01</strain>
        <tissue evidence="3">Testis</tissue>
    </source>
</reference>
<accession>A0A498LY12</accession>
<dbReference type="InterPro" id="IPR013106">
    <property type="entry name" value="Ig_V-set"/>
</dbReference>
<name>A0A498LY12_LABRO</name>
<dbReference type="InterPro" id="IPR050380">
    <property type="entry name" value="Immune_Resp_Modulators"/>
</dbReference>
<dbReference type="InterPro" id="IPR003006">
    <property type="entry name" value="Ig/MHC_CS"/>
</dbReference>
<dbReference type="InterPro" id="IPR007110">
    <property type="entry name" value="Ig-like_dom"/>
</dbReference>
<dbReference type="InterPro" id="IPR013783">
    <property type="entry name" value="Ig-like_fold"/>
</dbReference>
<dbReference type="Proteomes" id="UP000290572">
    <property type="component" value="Unassembled WGS sequence"/>
</dbReference>
<comment type="caution">
    <text evidence="3">The sequence shown here is derived from an EMBL/GenBank/DDBJ whole genome shotgun (WGS) entry which is preliminary data.</text>
</comment>
<dbReference type="InterPro" id="IPR003597">
    <property type="entry name" value="Ig_C1-set"/>
</dbReference>
<protein>
    <submittedName>
        <fullName evidence="3">Tapasin-related-like protein</fullName>
    </submittedName>
</protein>
<dbReference type="EMBL" id="QBIY01013056">
    <property type="protein sequence ID" value="RXN12443.1"/>
    <property type="molecule type" value="Genomic_DNA"/>
</dbReference>
<evidence type="ECO:0000259" key="2">
    <source>
        <dbReference type="PROSITE" id="PS50835"/>
    </source>
</evidence>
<feature type="domain" description="Ig-like" evidence="2">
    <location>
        <begin position="272"/>
        <end position="375"/>
    </location>
</feature>
<dbReference type="PROSITE" id="PS50835">
    <property type="entry name" value="IG_LIKE"/>
    <property type="match status" value="1"/>
</dbReference>
<dbReference type="Gene3D" id="2.60.40.10">
    <property type="entry name" value="Immunoglobulins"/>
    <property type="match status" value="2"/>
</dbReference>
<dbReference type="SUPFAM" id="SSF48726">
    <property type="entry name" value="Immunoglobulin"/>
    <property type="match status" value="2"/>
</dbReference>
<gene>
    <name evidence="3" type="ORF">ROHU_029551</name>
</gene>
<organism evidence="3 4">
    <name type="scientific">Labeo rohita</name>
    <name type="common">Indian major carp</name>
    <name type="synonym">Cyprinus rohita</name>
    <dbReference type="NCBI Taxonomy" id="84645"/>
    <lineage>
        <taxon>Eukaryota</taxon>
        <taxon>Metazoa</taxon>
        <taxon>Chordata</taxon>
        <taxon>Craniata</taxon>
        <taxon>Vertebrata</taxon>
        <taxon>Euteleostomi</taxon>
        <taxon>Actinopterygii</taxon>
        <taxon>Neopterygii</taxon>
        <taxon>Teleostei</taxon>
        <taxon>Ostariophysi</taxon>
        <taxon>Cypriniformes</taxon>
        <taxon>Cyprinidae</taxon>
        <taxon>Labeoninae</taxon>
        <taxon>Labeonini</taxon>
        <taxon>Labeo</taxon>
    </lineage>
</organism>
<dbReference type="Pfam" id="PF07686">
    <property type="entry name" value="V-set"/>
    <property type="match status" value="1"/>
</dbReference>
<sequence>MTLFTLSSVNGSQSLYDLQWLPCSFVDEKVHINEKGHIETEYFTREAVLHFGNVGDKPLHPTIIFLVTASKVDMRHYLEGTEDKLLCEIRRYSTGRNVMRWPTAGAQDHDVWFTSTLRHSEGLFVITTFLRHTTVAPAEVKEDFLQWNKINDRDLLTTSAAMVILTRTPSVEVGLLKEPNLDCRFAVDHKLPHVTVEWNLQKHGKRSTLFSYSSRTGKIEGRGVAVKAIAAGNVSFKLPPTRKDSEGTYICSVMVPPLIGSLDIPLTLSEQPRVSINVDSTLSVVLGTYQKLKCDAERYYPLDVSIEWYREPPGGSPIPSLLENVLHSSHQLHKDGTHSLSAIFYLRPRMEDSGYTYTCRVSHQSLLTPIYKSFSLIVTDPDSTLWYITEIGFIIAMEEDQQKRGFFSEDFNYSTMETDNTSLPSSLQFSPAAAFAKFRFHEKIGSAL</sequence>
<keyword evidence="1" id="KW-0393">Immunoglobulin domain</keyword>
<evidence type="ECO:0000313" key="4">
    <source>
        <dbReference type="Proteomes" id="UP000290572"/>
    </source>
</evidence>
<dbReference type="Pfam" id="PF07654">
    <property type="entry name" value="C1-set"/>
    <property type="match status" value="1"/>
</dbReference>
<dbReference type="STRING" id="84645.A0A498LY12"/>